<comment type="function">
    <text evidence="3">With LigD forms a non-homologous end joining (NHEJ) DNA repair enzyme, which repairs dsDNA breaks with reduced fidelity. Binds linear dsDNA with 5'- and 3'- overhangs but not closed circular dsDNA nor ssDNA. Recruits and stimulates the ligase activity of LigD.</text>
</comment>
<evidence type="ECO:0000313" key="8">
    <source>
        <dbReference type="Proteomes" id="UP001596455"/>
    </source>
</evidence>
<dbReference type="EMBL" id="JBHTCQ010000002">
    <property type="protein sequence ID" value="MFC7405575.1"/>
    <property type="molecule type" value="Genomic_DNA"/>
</dbReference>
<keyword evidence="3" id="KW-0234">DNA repair</keyword>
<accession>A0ABW2Q7T1</accession>
<feature type="compositionally biased region" description="Basic and acidic residues" evidence="4">
    <location>
        <begin position="306"/>
        <end position="320"/>
    </location>
</feature>
<dbReference type="Gene3D" id="2.40.290.10">
    <property type="match status" value="1"/>
</dbReference>
<comment type="caution">
    <text evidence="7">The sequence shown here is derived from an EMBL/GenBank/DDBJ whole genome shotgun (WGS) entry which is preliminary data.</text>
</comment>
<feature type="domain" description="Ku" evidence="5">
    <location>
        <begin position="53"/>
        <end position="183"/>
    </location>
</feature>
<evidence type="ECO:0000256" key="2">
    <source>
        <dbReference type="ARBA" id="ARBA00023172"/>
    </source>
</evidence>
<keyword evidence="8" id="KW-1185">Reference proteome</keyword>
<evidence type="ECO:0000313" key="7">
    <source>
        <dbReference type="EMBL" id="MFC7405575.1"/>
    </source>
</evidence>
<sequence length="330" mass="36794">MARAIWTGAIAFGLVNVPVGLYAATEDRTIHFRQFERGTSGRIRYRRVNEETGKEVAYEDIVKGYELDSGDYVLLEPAELEEIAPGRSRTIEITDFVEAAEIDPIQYQKSYYLAPQNEAAERAYALLTAAMEKADRIAVANFVMRSKQYLAAVRPRDGVLVLETMFFADEVREATTALDRLPRRKPAQKDLDMAVSLIDSMTSEWDPANYQDTYREKVLDLVEAKAGGQEVVTPEEETGEEGEVVDLMDALRRSVEASRQHQPGNQRQAGGLETREPDGEEDLATMSKDELYDLAAELGVAGRSKMTKDQLADAVAEARGKSSTKRKRAS</sequence>
<evidence type="ECO:0000259" key="5">
    <source>
        <dbReference type="SMART" id="SM00559"/>
    </source>
</evidence>
<reference evidence="8" key="1">
    <citation type="journal article" date="2019" name="Int. J. Syst. Evol. Microbiol.">
        <title>The Global Catalogue of Microorganisms (GCM) 10K type strain sequencing project: providing services to taxonomists for standard genome sequencing and annotation.</title>
        <authorList>
            <consortium name="The Broad Institute Genomics Platform"/>
            <consortium name="The Broad Institute Genome Sequencing Center for Infectious Disease"/>
            <person name="Wu L."/>
            <person name="Ma J."/>
        </authorList>
    </citation>
    <scope>NUCLEOTIDE SEQUENCE [LARGE SCALE GENOMIC DNA]</scope>
    <source>
        <strain evidence="8">JCM 1490</strain>
    </source>
</reference>
<keyword evidence="1 3" id="KW-0238">DNA-binding</keyword>
<dbReference type="InterPro" id="IPR011112">
    <property type="entry name" value="Rho-like_N"/>
</dbReference>
<feature type="domain" description="Rho termination factor-like N-terminal" evidence="6">
    <location>
        <begin position="282"/>
        <end position="324"/>
    </location>
</feature>
<dbReference type="CDD" id="cd00789">
    <property type="entry name" value="KU_like"/>
    <property type="match status" value="1"/>
</dbReference>
<comment type="subunit">
    <text evidence="3">Homodimer. Interacts with LigD.</text>
</comment>
<dbReference type="PIRSF" id="PIRSF006493">
    <property type="entry name" value="Prok_Ku"/>
    <property type="match status" value="1"/>
</dbReference>
<feature type="region of interest" description="Disordered" evidence="4">
    <location>
        <begin position="300"/>
        <end position="330"/>
    </location>
</feature>
<dbReference type="InterPro" id="IPR009187">
    <property type="entry name" value="Prok_Ku"/>
</dbReference>
<dbReference type="HAMAP" id="MF_01875">
    <property type="entry name" value="Prokaryotic_Ku"/>
    <property type="match status" value="1"/>
</dbReference>
<evidence type="ECO:0000256" key="3">
    <source>
        <dbReference type="HAMAP-Rule" id="MF_01875"/>
    </source>
</evidence>
<evidence type="ECO:0000256" key="1">
    <source>
        <dbReference type="ARBA" id="ARBA00023125"/>
    </source>
</evidence>
<feature type="region of interest" description="Disordered" evidence="4">
    <location>
        <begin position="254"/>
        <end position="288"/>
    </location>
</feature>
<dbReference type="InterPro" id="IPR006164">
    <property type="entry name" value="DNA_bd_Ku70/Ku80"/>
</dbReference>
<dbReference type="RefSeq" id="WP_382394137.1">
    <property type="nucleotide sequence ID" value="NZ_JBHTCQ010000002.1"/>
</dbReference>
<dbReference type="InterPro" id="IPR016194">
    <property type="entry name" value="SPOC-like_C_dom_sf"/>
</dbReference>
<keyword evidence="2 3" id="KW-0233">DNA recombination</keyword>
<dbReference type="SMART" id="SM00559">
    <property type="entry name" value="Ku78"/>
    <property type="match status" value="1"/>
</dbReference>
<dbReference type="SUPFAM" id="SSF100939">
    <property type="entry name" value="SPOC domain-like"/>
    <property type="match status" value="1"/>
</dbReference>
<dbReference type="SMART" id="SM00959">
    <property type="entry name" value="Rho_N"/>
    <property type="match status" value="1"/>
</dbReference>
<evidence type="ECO:0000259" key="6">
    <source>
        <dbReference type="SMART" id="SM00959"/>
    </source>
</evidence>
<comment type="similarity">
    <text evidence="3">Belongs to the prokaryotic Ku family.</text>
</comment>
<dbReference type="Pfam" id="PF07498">
    <property type="entry name" value="Rho_N"/>
    <property type="match status" value="1"/>
</dbReference>
<evidence type="ECO:0000256" key="4">
    <source>
        <dbReference type="SAM" id="MobiDB-lite"/>
    </source>
</evidence>
<dbReference type="Proteomes" id="UP001596455">
    <property type="component" value="Unassembled WGS sequence"/>
</dbReference>
<keyword evidence="3" id="KW-0227">DNA damage</keyword>
<dbReference type="Pfam" id="PF02735">
    <property type="entry name" value="Ku"/>
    <property type="match status" value="1"/>
</dbReference>
<dbReference type="PANTHER" id="PTHR41251:SF1">
    <property type="entry name" value="NON-HOMOLOGOUS END JOINING PROTEIN KU"/>
    <property type="match status" value="1"/>
</dbReference>
<organism evidence="7 8">
    <name type="scientific">Georgenia alba</name>
    <dbReference type="NCBI Taxonomy" id="2233858"/>
    <lineage>
        <taxon>Bacteria</taxon>
        <taxon>Bacillati</taxon>
        <taxon>Actinomycetota</taxon>
        <taxon>Actinomycetes</taxon>
        <taxon>Micrococcales</taxon>
        <taxon>Bogoriellaceae</taxon>
        <taxon>Georgenia</taxon>
    </lineage>
</organism>
<dbReference type="PANTHER" id="PTHR41251">
    <property type="entry name" value="NON-HOMOLOGOUS END JOINING PROTEIN KU"/>
    <property type="match status" value="1"/>
</dbReference>
<gene>
    <name evidence="3" type="primary">ku</name>
    <name evidence="7" type="ORF">ACFQQL_10690</name>
</gene>
<proteinExistence type="inferred from homology"/>
<name>A0ABW2Q7T1_9MICO</name>
<dbReference type="NCBIfam" id="TIGR02772">
    <property type="entry name" value="Ku_bact"/>
    <property type="match status" value="1"/>
</dbReference>
<protein>
    <recommendedName>
        <fullName evidence="3">Non-homologous end joining protein Ku</fullName>
    </recommendedName>
</protein>